<dbReference type="PROSITE" id="PS50943">
    <property type="entry name" value="HTH_CROC1"/>
    <property type="match status" value="1"/>
</dbReference>
<dbReference type="SMART" id="SM00530">
    <property type="entry name" value="HTH_XRE"/>
    <property type="match status" value="1"/>
</dbReference>
<evidence type="ECO:0000313" key="2">
    <source>
        <dbReference type="EMBL" id="NOJ22094.1"/>
    </source>
</evidence>
<evidence type="ECO:0000259" key="1">
    <source>
        <dbReference type="PROSITE" id="PS50943"/>
    </source>
</evidence>
<accession>A0AAP6ZQM9</accession>
<dbReference type="Gene3D" id="1.10.260.40">
    <property type="entry name" value="lambda repressor-like DNA-binding domains"/>
    <property type="match status" value="1"/>
</dbReference>
<dbReference type="AlphaFoldDB" id="A0AAP6ZQM9"/>
<comment type="caution">
    <text evidence="2">The sequence shown here is derived from an EMBL/GenBank/DDBJ whole genome shotgun (WGS) entry which is preliminary data.</text>
</comment>
<dbReference type="CDD" id="cd00093">
    <property type="entry name" value="HTH_XRE"/>
    <property type="match status" value="1"/>
</dbReference>
<sequence length="255" mass="29224">MDDRLTKEVCKLLKNELKRCGISYKELAKELCISEVSVKRLLNQTQPISFQRLALIATLVECPLSKLISKAEDILQTLTLFNNAQDLAFVNNPALFTFWSELAVNRLSATEIATQYNLNQVSTYRYLRLLESVNLIELGLNNQTKLLVPGHTAFDKGAYFPSFFTKQRLESLQKRVLRVTPEDNEAFLISLKAELTANEFQELNSKLVEWMFTMLKQTMTVTERIEKDRNEYTFGFMAAKGSFGSELPPLENFVD</sequence>
<gene>
    <name evidence="2" type="ORF">F0238_05025</name>
</gene>
<evidence type="ECO:0000313" key="3">
    <source>
        <dbReference type="Proteomes" id="UP000576645"/>
    </source>
</evidence>
<dbReference type="InterPro" id="IPR010982">
    <property type="entry name" value="Lambda_DNA-bd_dom_sf"/>
</dbReference>
<dbReference type="SUPFAM" id="SSF47413">
    <property type="entry name" value="lambda repressor-like DNA-binding domains"/>
    <property type="match status" value="1"/>
</dbReference>
<reference evidence="2 3" key="1">
    <citation type="submission" date="2019-09" db="EMBL/GenBank/DDBJ databases">
        <title>Draft genome sequencing and comparative genomics of hatchery-associated Vibrios.</title>
        <authorList>
            <person name="Kehlet-Delgado H."/>
            <person name="Mueller R.S."/>
        </authorList>
    </citation>
    <scope>NUCLEOTIDE SEQUENCE [LARGE SCALE GENOMIC DNA]</scope>
    <source>
        <strain evidence="2 3">09-121-3</strain>
    </source>
</reference>
<dbReference type="RefSeq" id="WP_095665542.1">
    <property type="nucleotide sequence ID" value="NZ_JABSMW010000009.1"/>
</dbReference>
<proteinExistence type="predicted"/>
<name>A0AAP6ZQM9_9VIBR</name>
<dbReference type="Proteomes" id="UP000576645">
    <property type="component" value="Unassembled WGS sequence"/>
</dbReference>
<organism evidence="2 3">
    <name type="scientific">Vibrio coralliilyticus</name>
    <dbReference type="NCBI Taxonomy" id="190893"/>
    <lineage>
        <taxon>Bacteria</taxon>
        <taxon>Pseudomonadati</taxon>
        <taxon>Pseudomonadota</taxon>
        <taxon>Gammaproteobacteria</taxon>
        <taxon>Vibrionales</taxon>
        <taxon>Vibrionaceae</taxon>
        <taxon>Vibrio</taxon>
    </lineage>
</organism>
<dbReference type="EMBL" id="VTXP01000003">
    <property type="protein sequence ID" value="NOJ22094.1"/>
    <property type="molecule type" value="Genomic_DNA"/>
</dbReference>
<dbReference type="GO" id="GO:0003677">
    <property type="term" value="F:DNA binding"/>
    <property type="evidence" value="ECO:0007669"/>
    <property type="project" value="InterPro"/>
</dbReference>
<dbReference type="Pfam" id="PF01381">
    <property type="entry name" value="HTH_3"/>
    <property type="match status" value="1"/>
</dbReference>
<dbReference type="InterPro" id="IPR001387">
    <property type="entry name" value="Cro/C1-type_HTH"/>
</dbReference>
<feature type="domain" description="HTH cro/C1-type" evidence="1">
    <location>
        <begin position="13"/>
        <end position="67"/>
    </location>
</feature>
<protein>
    <submittedName>
        <fullName evidence="2">Helix-turn-helix transcriptional regulator</fullName>
    </submittedName>
</protein>